<keyword evidence="5" id="KW-1185">Reference proteome</keyword>
<feature type="domain" description="PurM-like C-terminal" evidence="3">
    <location>
        <begin position="166"/>
        <end position="307"/>
    </location>
</feature>
<evidence type="ECO:0000259" key="2">
    <source>
        <dbReference type="Pfam" id="PF00586"/>
    </source>
</evidence>
<dbReference type="InterPro" id="IPR036676">
    <property type="entry name" value="PurM-like_C_sf"/>
</dbReference>
<proteinExistence type="inferred from homology"/>
<reference evidence="4 5" key="1">
    <citation type="submission" date="2019-10" db="EMBL/GenBank/DDBJ databases">
        <title>Genome Sequences from Six Type Strain Members of the Archaeal Family Sulfolobaceae: Acidianus ambivalens, Acidianus infernus, Metallosphaera prunae, Stygiolobus azoricus, Sulfolobus metallicus, and Sulfurisphaera ohwakuensis.</title>
        <authorList>
            <person name="Counts J.A."/>
            <person name="Kelly R.M."/>
        </authorList>
    </citation>
    <scope>NUCLEOTIDE SEQUENCE [LARGE SCALE GENOMIC DNA]</scope>
    <source>
        <strain evidence="4 5">FC6</strain>
    </source>
</reference>
<dbReference type="Gene3D" id="3.30.1330.10">
    <property type="entry name" value="PurM-like, N-terminal domain"/>
    <property type="match status" value="1"/>
</dbReference>
<organism evidence="4 5">
    <name type="scientific">Stygiolobus azoricus</name>
    <dbReference type="NCBI Taxonomy" id="41675"/>
    <lineage>
        <taxon>Archaea</taxon>
        <taxon>Thermoproteota</taxon>
        <taxon>Thermoprotei</taxon>
        <taxon>Sulfolobales</taxon>
        <taxon>Sulfolobaceae</taxon>
        <taxon>Stygiolobus</taxon>
    </lineage>
</organism>
<evidence type="ECO:0000259" key="3">
    <source>
        <dbReference type="Pfam" id="PF02769"/>
    </source>
</evidence>
<dbReference type="KEGG" id="sazo:D1868_07160"/>
<dbReference type="EMBL" id="CP045483">
    <property type="protein sequence ID" value="QGR19782.1"/>
    <property type="molecule type" value="Genomic_DNA"/>
</dbReference>
<evidence type="ECO:0000256" key="1">
    <source>
        <dbReference type="ARBA" id="ARBA00006243"/>
    </source>
</evidence>
<accession>A0A650CQ53</accession>
<evidence type="ECO:0000313" key="5">
    <source>
        <dbReference type="Proteomes" id="UP000423396"/>
    </source>
</evidence>
<dbReference type="PIRSF" id="PIRSF005644">
    <property type="entry name" value="Hdrgns_mtr_HypE"/>
    <property type="match status" value="1"/>
</dbReference>
<dbReference type="SUPFAM" id="SSF55326">
    <property type="entry name" value="PurM N-terminal domain-like"/>
    <property type="match status" value="1"/>
</dbReference>
<dbReference type="InterPro" id="IPR036921">
    <property type="entry name" value="PurM-like_N_sf"/>
</dbReference>
<dbReference type="Pfam" id="PF02769">
    <property type="entry name" value="AIRS_C"/>
    <property type="match status" value="1"/>
</dbReference>
<dbReference type="Gene3D" id="3.90.650.10">
    <property type="entry name" value="PurM-like C-terminal domain"/>
    <property type="match status" value="1"/>
</dbReference>
<dbReference type="NCBIfam" id="TIGR02124">
    <property type="entry name" value="hypE"/>
    <property type="match status" value="1"/>
</dbReference>
<dbReference type="InterPro" id="IPR011854">
    <property type="entry name" value="HypE"/>
</dbReference>
<sequence>MVDRILISHGNGGKDTQNILQKYIFSKLPEYLKKTVNGLGLDYLDDGAVIDPEDKIIVTTDSHTIEPYFFPGGSIGKLAVSGTLNDVIMMGGNPIALLDSIIVAEGFPLDDLDKITNDMISILKEFNIPLIGGDFKVIPSDSMKGIAINTVGIGVSKNPIIDRVVDGDSIIVTGPIGVHGAMVAALRYGIETNLKSDVKPLMKLLEIFDKFQGDIHAARDPTRGGLAATLNEWAQLSGKMIIIEEKDLPIPEEVKSITELTGLDPLTLANEGVAVLSVPSDKAENIVEELKKLDFEPRIIGKVIEPKDKNNKGIVIMRTEVGGTRIVEMPTGDIVPRIC</sequence>
<name>A0A650CQ53_9CREN</name>
<dbReference type="GO" id="GO:0051604">
    <property type="term" value="P:protein maturation"/>
    <property type="evidence" value="ECO:0007669"/>
    <property type="project" value="TreeGrafter"/>
</dbReference>
<evidence type="ECO:0000313" key="4">
    <source>
        <dbReference type="EMBL" id="QGR19782.1"/>
    </source>
</evidence>
<dbReference type="PANTHER" id="PTHR30303:SF0">
    <property type="entry name" value="CARBAMOYL DEHYDRATASE HYPE"/>
    <property type="match status" value="1"/>
</dbReference>
<dbReference type="SUPFAM" id="SSF56042">
    <property type="entry name" value="PurM C-terminal domain-like"/>
    <property type="match status" value="1"/>
</dbReference>
<dbReference type="InterPro" id="IPR010918">
    <property type="entry name" value="PurM-like_C_dom"/>
</dbReference>
<feature type="domain" description="PurM-like N-terminal" evidence="2">
    <location>
        <begin position="45"/>
        <end position="155"/>
    </location>
</feature>
<protein>
    <submittedName>
        <fullName evidence="4">Hydrogenase expression/formation protein HypE</fullName>
    </submittedName>
</protein>
<dbReference type="AlphaFoldDB" id="A0A650CQ53"/>
<dbReference type="Proteomes" id="UP000423396">
    <property type="component" value="Chromosome"/>
</dbReference>
<dbReference type="Pfam" id="PF00586">
    <property type="entry name" value="AIRS"/>
    <property type="match status" value="1"/>
</dbReference>
<dbReference type="PANTHER" id="PTHR30303">
    <property type="entry name" value="HYDROGENASE ISOENZYMES FORMATION PROTEIN HYPE"/>
    <property type="match status" value="1"/>
</dbReference>
<dbReference type="InterPro" id="IPR016188">
    <property type="entry name" value="PurM-like_N"/>
</dbReference>
<comment type="similarity">
    <text evidence="1">Belongs to the HypE family.</text>
</comment>
<gene>
    <name evidence="4" type="primary">hypE</name>
    <name evidence="4" type="ORF">D1868_07160</name>
</gene>